<evidence type="ECO:0000313" key="2">
    <source>
        <dbReference type="EMBL" id="QGW84688.1"/>
    </source>
</evidence>
<sequence length="83" mass="9233">MNTSRSLGLRMLGVLFLTFLFMFGVGFSLAALLAMPLIRWAIHGVLYFPVSPSELYRLLLVVLGVSVVATVVTWLAGKYKGRW</sequence>
<keyword evidence="1" id="KW-1133">Transmembrane helix</keyword>
<evidence type="ECO:0000256" key="1">
    <source>
        <dbReference type="SAM" id="Phobius"/>
    </source>
</evidence>
<dbReference type="OrthoDB" id="8854397at2"/>
<protein>
    <submittedName>
        <fullName evidence="2">Uncharacterized protein</fullName>
    </submittedName>
</protein>
<evidence type="ECO:0000313" key="3">
    <source>
        <dbReference type="Proteomes" id="UP000425817"/>
    </source>
</evidence>
<dbReference type="RefSeq" id="WP_126748597.1">
    <property type="nucleotide sequence ID" value="NZ_CP046622.1"/>
</dbReference>
<proteinExistence type="predicted"/>
<keyword evidence="1" id="KW-0812">Transmembrane</keyword>
<gene>
    <name evidence="2" type="ORF">GOQ09_25300</name>
</gene>
<feature type="transmembrane region" description="Helical" evidence="1">
    <location>
        <begin position="12"/>
        <end position="35"/>
    </location>
</feature>
<organism evidence="2 3">
    <name type="scientific">Variovorax paradoxus</name>
    <dbReference type="NCBI Taxonomy" id="34073"/>
    <lineage>
        <taxon>Bacteria</taxon>
        <taxon>Pseudomonadati</taxon>
        <taxon>Pseudomonadota</taxon>
        <taxon>Betaproteobacteria</taxon>
        <taxon>Burkholderiales</taxon>
        <taxon>Comamonadaceae</taxon>
        <taxon>Variovorax</taxon>
    </lineage>
</organism>
<accession>A0A6I6HNW3</accession>
<dbReference type="AlphaFoldDB" id="A0A6I6HNW3"/>
<keyword evidence="1" id="KW-0472">Membrane</keyword>
<name>A0A6I6HNW3_VARPD</name>
<dbReference type="EMBL" id="CP046622">
    <property type="protein sequence ID" value="QGW84688.1"/>
    <property type="molecule type" value="Genomic_DNA"/>
</dbReference>
<feature type="transmembrane region" description="Helical" evidence="1">
    <location>
        <begin position="55"/>
        <end position="77"/>
    </location>
</feature>
<reference evidence="2 3" key="1">
    <citation type="submission" date="2019-12" db="EMBL/GenBank/DDBJ databases">
        <title>Hybrid Genome Assemblies of two High G+C Isolates from Undergraduate Microbiology Courses.</title>
        <authorList>
            <person name="Ne Ville C.J."/>
            <person name="Enright D."/>
            <person name="Hernandez I."/>
            <person name="Dodsworth J."/>
            <person name="Orwin P.M."/>
        </authorList>
    </citation>
    <scope>NUCLEOTIDE SEQUENCE [LARGE SCALE GENOMIC DNA]</scope>
    <source>
        <strain evidence="2 3">CSUSB</strain>
    </source>
</reference>
<dbReference type="Proteomes" id="UP000425817">
    <property type="component" value="Chromosome"/>
</dbReference>